<dbReference type="PANTHER" id="PTHR32089:SF112">
    <property type="entry name" value="LYSOZYME-LIKE PROTEIN-RELATED"/>
    <property type="match status" value="1"/>
</dbReference>
<evidence type="ECO:0000259" key="3">
    <source>
        <dbReference type="PROSITE" id="PS50111"/>
    </source>
</evidence>
<dbReference type="PANTHER" id="PTHR32089">
    <property type="entry name" value="METHYL-ACCEPTING CHEMOTAXIS PROTEIN MCPB"/>
    <property type="match status" value="1"/>
</dbReference>
<evidence type="ECO:0000256" key="2">
    <source>
        <dbReference type="PROSITE-ProRule" id="PRU00284"/>
    </source>
</evidence>
<evidence type="ECO:0000313" key="5">
    <source>
        <dbReference type="Proteomes" id="UP001254848"/>
    </source>
</evidence>
<keyword evidence="1 2" id="KW-0807">Transducer</keyword>
<accession>A0ABU3NWT4</accession>
<feature type="domain" description="Methyl-accepting transducer" evidence="3">
    <location>
        <begin position="97"/>
        <end position="276"/>
    </location>
</feature>
<dbReference type="InterPro" id="IPR004089">
    <property type="entry name" value="MCPsignal_dom"/>
</dbReference>
<keyword evidence="5" id="KW-1185">Reference proteome</keyword>
<dbReference type="PROSITE" id="PS50111">
    <property type="entry name" value="CHEMOTAXIS_TRANSDUC_2"/>
    <property type="match status" value="1"/>
</dbReference>
<sequence length="276" mass="28796">MSELLASFCRVAEHIPKLMTGRVGMAVCDREKWLACNCIAELAGSVTIGDQIKPGSAGHKAMEMNERVVVEVAKEVYGVPYIAVSLPVVEDGRVVGAVAVHESLERRETLLNAARQLSGSAGELSESIQSILAQAEELAASGRCLKDMSVEATRQVGDTDKVVGFIKDVASQTNLLGLNAAIEAARVGEQGRGFGVVAEEVRKLAVNSAGSATQITSILAEIRASIAKIAGEISQIEAVAGHQAETIQKLTAHSQALAAMSDQMTGMAANAGGESK</sequence>
<dbReference type="Proteomes" id="UP001254848">
    <property type="component" value="Unassembled WGS sequence"/>
</dbReference>
<reference evidence="4 5" key="1">
    <citation type="submission" date="2023-07" db="EMBL/GenBank/DDBJ databases">
        <title>The novel representative of Negativicutes class, Anaeroselena agilis gen. nov. sp. nov.</title>
        <authorList>
            <person name="Prokofeva M.I."/>
            <person name="Elcheninov A.G."/>
            <person name="Klyukina A."/>
            <person name="Kublanov I.V."/>
            <person name="Frolov E.N."/>
            <person name="Podosokorskaya O.A."/>
        </authorList>
    </citation>
    <scope>NUCLEOTIDE SEQUENCE [LARGE SCALE GENOMIC DNA]</scope>
    <source>
        <strain evidence="4 5">4137-cl</strain>
    </source>
</reference>
<dbReference type="SMART" id="SM00283">
    <property type="entry name" value="MA"/>
    <property type="match status" value="1"/>
</dbReference>
<organism evidence="4 5">
    <name type="scientific">Anaeroselena agilis</name>
    <dbReference type="NCBI Taxonomy" id="3063788"/>
    <lineage>
        <taxon>Bacteria</taxon>
        <taxon>Bacillati</taxon>
        <taxon>Bacillota</taxon>
        <taxon>Negativicutes</taxon>
        <taxon>Acetonemataceae</taxon>
        <taxon>Anaeroselena</taxon>
    </lineage>
</organism>
<dbReference type="SUPFAM" id="SSF58104">
    <property type="entry name" value="Methyl-accepting chemotaxis protein (MCP) signaling domain"/>
    <property type="match status" value="1"/>
</dbReference>
<protein>
    <submittedName>
        <fullName evidence="4">Methyl-accepting chemotaxis protein</fullName>
    </submittedName>
</protein>
<dbReference type="EMBL" id="JAUOZS010000001">
    <property type="protein sequence ID" value="MDT8901272.1"/>
    <property type="molecule type" value="Genomic_DNA"/>
</dbReference>
<proteinExistence type="predicted"/>
<gene>
    <name evidence="4" type="ORF">Q4T40_08490</name>
</gene>
<dbReference type="Gene3D" id="1.10.287.950">
    <property type="entry name" value="Methyl-accepting chemotaxis protein"/>
    <property type="match status" value="1"/>
</dbReference>
<dbReference type="RefSeq" id="WP_413779788.1">
    <property type="nucleotide sequence ID" value="NZ_JAUOZS010000001.1"/>
</dbReference>
<name>A0ABU3NWT4_9FIRM</name>
<comment type="caution">
    <text evidence="4">The sequence shown here is derived from an EMBL/GenBank/DDBJ whole genome shotgun (WGS) entry which is preliminary data.</text>
</comment>
<evidence type="ECO:0000256" key="1">
    <source>
        <dbReference type="ARBA" id="ARBA00023224"/>
    </source>
</evidence>
<dbReference type="Pfam" id="PF00015">
    <property type="entry name" value="MCPsignal"/>
    <property type="match status" value="1"/>
</dbReference>
<evidence type="ECO:0000313" key="4">
    <source>
        <dbReference type="EMBL" id="MDT8901272.1"/>
    </source>
</evidence>